<dbReference type="SUPFAM" id="SSF53137">
    <property type="entry name" value="Translational machinery components"/>
    <property type="match status" value="1"/>
</dbReference>
<evidence type="ECO:0000256" key="2">
    <source>
        <dbReference type="ARBA" id="ARBA00022730"/>
    </source>
</evidence>
<dbReference type="GO" id="GO:0003735">
    <property type="term" value="F:structural constituent of ribosome"/>
    <property type="evidence" value="ECO:0007669"/>
    <property type="project" value="InterPro"/>
</dbReference>
<evidence type="ECO:0000256" key="5">
    <source>
        <dbReference type="ARBA" id="ARBA00023274"/>
    </source>
</evidence>
<dbReference type="InterPro" id="IPR057268">
    <property type="entry name" value="Ribosomal_L18"/>
</dbReference>
<keyword evidence="2 7" id="KW-0699">rRNA-binding</keyword>
<evidence type="ECO:0000256" key="1">
    <source>
        <dbReference type="ARBA" id="ARBA00007116"/>
    </source>
</evidence>
<dbReference type="NCBIfam" id="TIGR00060">
    <property type="entry name" value="L18_bact"/>
    <property type="match status" value="1"/>
</dbReference>
<keyword evidence="5 7" id="KW-0687">Ribonucleoprotein</keyword>
<keyword evidence="9" id="KW-1185">Reference proteome</keyword>
<accession>M5UAK1</accession>
<dbReference type="GO" id="GO:0008097">
    <property type="term" value="F:5S rRNA binding"/>
    <property type="evidence" value="ECO:0007669"/>
    <property type="project" value="TreeGrafter"/>
</dbReference>
<dbReference type="PATRIC" id="fig|1263870.3.peg.280"/>
<keyword evidence="4 7" id="KW-0689">Ribosomal protein</keyword>
<keyword evidence="3 7" id="KW-0694">RNA-binding</keyword>
<evidence type="ECO:0000256" key="6">
    <source>
        <dbReference type="ARBA" id="ARBA00035197"/>
    </source>
</evidence>
<comment type="caution">
    <text evidence="8">The sequence shown here is derived from an EMBL/GenBank/DDBJ whole genome shotgun (WGS) entry which is preliminary data.</text>
</comment>
<dbReference type="Pfam" id="PF00861">
    <property type="entry name" value="Ribosomal_L18p"/>
    <property type="match status" value="1"/>
</dbReference>
<dbReference type="HAMAP" id="MF_01337_B">
    <property type="entry name" value="Ribosomal_uL18_B"/>
    <property type="match status" value="1"/>
</dbReference>
<dbReference type="PANTHER" id="PTHR12899">
    <property type="entry name" value="39S RIBOSOMAL PROTEIN L18, MITOCHONDRIAL"/>
    <property type="match status" value="1"/>
</dbReference>
<dbReference type="PANTHER" id="PTHR12899:SF3">
    <property type="entry name" value="LARGE RIBOSOMAL SUBUNIT PROTEIN UL18M"/>
    <property type="match status" value="1"/>
</dbReference>
<dbReference type="InterPro" id="IPR005484">
    <property type="entry name" value="Ribosomal_uL18_bac/plant/anim"/>
</dbReference>
<proteinExistence type="inferred from homology"/>
<evidence type="ECO:0000256" key="3">
    <source>
        <dbReference type="ARBA" id="ARBA00022884"/>
    </source>
</evidence>
<dbReference type="CDD" id="cd00432">
    <property type="entry name" value="Ribosomal_L18_L5e"/>
    <property type="match status" value="1"/>
</dbReference>
<evidence type="ECO:0000313" key="8">
    <source>
        <dbReference type="EMBL" id="EMI58324.1"/>
    </source>
</evidence>
<name>M5UAK1_9BACT</name>
<comment type="function">
    <text evidence="7">This is one of the proteins that bind and probably mediate the attachment of the 5S RNA into the large ribosomal subunit, where it forms part of the central protuberance.</text>
</comment>
<evidence type="ECO:0000256" key="7">
    <source>
        <dbReference type="HAMAP-Rule" id="MF_01337"/>
    </source>
</evidence>
<evidence type="ECO:0000256" key="4">
    <source>
        <dbReference type="ARBA" id="ARBA00022980"/>
    </source>
</evidence>
<dbReference type="Proteomes" id="UP000011885">
    <property type="component" value="Unassembled WGS sequence"/>
</dbReference>
<dbReference type="InterPro" id="IPR004389">
    <property type="entry name" value="Ribosomal_uL18_bac-type"/>
</dbReference>
<dbReference type="GO" id="GO:0022625">
    <property type="term" value="C:cytosolic large ribosomal subunit"/>
    <property type="evidence" value="ECO:0007669"/>
    <property type="project" value="TreeGrafter"/>
</dbReference>
<gene>
    <name evidence="7" type="primary">rplR</name>
    <name evidence="8" type="ORF">RSSM_00257</name>
</gene>
<reference evidence="8 9" key="1">
    <citation type="journal article" date="2013" name="Mar. Genomics">
        <title>Expression of sulfatases in Rhodopirellula baltica and the diversity of sulfatases in the genus Rhodopirellula.</title>
        <authorList>
            <person name="Wegner C.E."/>
            <person name="Richter-Heitmann T."/>
            <person name="Klindworth A."/>
            <person name="Klockow C."/>
            <person name="Richter M."/>
            <person name="Achstetter T."/>
            <person name="Glockner F.O."/>
            <person name="Harder J."/>
        </authorList>
    </citation>
    <scope>NUCLEOTIDE SEQUENCE [LARGE SCALE GENOMIC DNA]</scope>
    <source>
        <strain evidence="8 9">SM41</strain>
    </source>
</reference>
<comment type="similarity">
    <text evidence="1 7">Belongs to the universal ribosomal protein uL18 family.</text>
</comment>
<dbReference type="EMBL" id="ANOH01000020">
    <property type="protein sequence ID" value="EMI58324.1"/>
    <property type="molecule type" value="Genomic_DNA"/>
</dbReference>
<comment type="subunit">
    <text evidence="7">Part of the 50S ribosomal subunit; part of the 5S rRNA/L5/L18/L25 subcomplex. Contacts the 5S and 23S rRNAs.</text>
</comment>
<evidence type="ECO:0000313" key="9">
    <source>
        <dbReference type="Proteomes" id="UP000011885"/>
    </source>
</evidence>
<dbReference type="AlphaFoldDB" id="M5UAK1"/>
<dbReference type="FunFam" id="3.30.420.100:FF:000001">
    <property type="entry name" value="50S ribosomal protein L18"/>
    <property type="match status" value="1"/>
</dbReference>
<organism evidence="8 9">
    <name type="scientific">Rhodopirellula sallentina SM41</name>
    <dbReference type="NCBI Taxonomy" id="1263870"/>
    <lineage>
        <taxon>Bacteria</taxon>
        <taxon>Pseudomonadati</taxon>
        <taxon>Planctomycetota</taxon>
        <taxon>Planctomycetia</taxon>
        <taxon>Pirellulales</taxon>
        <taxon>Pirellulaceae</taxon>
        <taxon>Rhodopirellula</taxon>
    </lineage>
</organism>
<protein>
    <recommendedName>
        <fullName evidence="6 7">Large ribosomal subunit protein uL18</fullName>
    </recommendedName>
</protein>
<dbReference type="Gene3D" id="3.30.420.100">
    <property type="match status" value="1"/>
</dbReference>
<dbReference type="GO" id="GO:0006412">
    <property type="term" value="P:translation"/>
    <property type="evidence" value="ECO:0007669"/>
    <property type="project" value="UniProtKB-UniRule"/>
</dbReference>
<sequence length="136" mass="15290">MDGFASPLPERFTVMDKNKKIRSKRLRRRRHVRNKLRGDATQPRLCIHRSLKHFACQVIDDEQGKTLVSASTRDKSIRDQVKQGGNCDAAALVGKLVAERANEAGIKLAQLDRGHNKYHGRVKAFADAAREAGLQF</sequence>